<dbReference type="EC" id="4.6.1.19" evidence="2"/>
<dbReference type="PANTHER" id="PTHR11240">
    <property type="entry name" value="RIBONUCLEASE T2"/>
    <property type="match status" value="1"/>
</dbReference>
<reference evidence="5 6" key="1">
    <citation type="journal article" date="2014" name="Genome Biol. Evol.">
        <title>Comparative genomics and transcriptomics analyses reveal divergent lifestyle features of nematode endoparasitic fungus Hirsutella minnesotensis.</title>
        <authorList>
            <person name="Lai Y."/>
            <person name="Liu K."/>
            <person name="Zhang X."/>
            <person name="Zhang X."/>
            <person name="Li K."/>
            <person name="Wang N."/>
            <person name="Shu C."/>
            <person name="Wu Y."/>
            <person name="Wang C."/>
            <person name="Bushley K.E."/>
            <person name="Xiang M."/>
            <person name="Liu X."/>
        </authorList>
    </citation>
    <scope>NUCLEOTIDE SEQUENCE [LARGE SCALE GENOMIC DNA]</scope>
    <source>
        <strain evidence="5 6">3608</strain>
    </source>
</reference>
<evidence type="ECO:0000256" key="4">
    <source>
        <dbReference type="RuleBase" id="RU004328"/>
    </source>
</evidence>
<gene>
    <name evidence="5" type="ORF">HIM_07878</name>
</gene>
<evidence type="ECO:0000256" key="3">
    <source>
        <dbReference type="ARBA" id="ARBA00022759"/>
    </source>
</evidence>
<dbReference type="EMBL" id="KQ030543">
    <property type="protein sequence ID" value="KJZ72686.1"/>
    <property type="molecule type" value="Genomic_DNA"/>
</dbReference>
<dbReference type="GO" id="GO:0005576">
    <property type="term" value="C:extracellular region"/>
    <property type="evidence" value="ECO:0007669"/>
    <property type="project" value="TreeGrafter"/>
</dbReference>
<dbReference type="PROSITE" id="PS00530">
    <property type="entry name" value="RNASE_T2_1"/>
    <property type="match status" value="1"/>
</dbReference>
<evidence type="ECO:0000256" key="2">
    <source>
        <dbReference type="ARBA" id="ARBA00012571"/>
    </source>
</evidence>
<comment type="similarity">
    <text evidence="1 4">Belongs to the RNase T2 family.</text>
</comment>
<keyword evidence="3" id="KW-0255">Endonuclease</keyword>
<dbReference type="OrthoDB" id="435754at2759"/>
<dbReference type="InterPro" id="IPR001568">
    <property type="entry name" value="RNase_T2-like"/>
</dbReference>
<evidence type="ECO:0000256" key="1">
    <source>
        <dbReference type="ARBA" id="ARBA00007469"/>
    </source>
</evidence>
<dbReference type="Gene3D" id="3.90.730.10">
    <property type="entry name" value="Ribonuclease T2-like"/>
    <property type="match status" value="2"/>
</dbReference>
<keyword evidence="3" id="KW-0378">Hydrolase</keyword>
<dbReference type="GO" id="GO:0003723">
    <property type="term" value="F:RNA binding"/>
    <property type="evidence" value="ECO:0007669"/>
    <property type="project" value="InterPro"/>
</dbReference>
<keyword evidence="3" id="KW-0540">Nuclease</keyword>
<dbReference type="AlphaFoldDB" id="A0A0F7ZHI2"/>
<dbReference type="InterPro" id="IPR018188">
    <property type="entry name" value="RNase_T2_His_AS_1"/>
</dbReference>
<organism evidence="5 6">
    <name type="scientific">Hirsutella minnesotensis 3608</name>
    <dbReference type="NCBI Taxonomy" id="1043627"/>
    <lineage>
        <taxon>Eukaryota</taxon>
        <taxon>Fungi</taxon>
        <taxon>Dikarya</taxon>
        <taxon>Ascomycota</taxon>
        <taxon>Pezizomycotina</taxon>
        <taxon>Sordariomycetes</taxon>
        <taxon>Hypocreomycetidae</taxon>
        <taxon>Hypocreales</taxon>
        <taxon>Ophiocordycipitaceae</taxon>
        <taxon>Hirsutella</taxon>
    </lineage>
</organism>
<protein>
    <recommendedName>
        <fullName evidence="2">ribonuclease T2</fullName>
        <ecNumber evidence="2">4.6.1.19</ecNumber>
    </recommendedName>
</protein>
<keyword evidence="6" id="KW-1185">Reference proteome</keyword>
<dbReference type="SUPFAM" id="SSF55895">
    <property type="entry name" value="Ribonuclease Rh-like"/>
    <property type="match status" value="1"/>
</dbReference>
<dbReference type="GO" id="GO:0033897">
    <property type="term" value="F:ribonuclease T2 activity"/>
    <property type="evidence" value="ECO:0007669"/>
    <property type="project" value="UniProtKB-EC"/>
</dbReference>
<dbReference type="Proteomes" id="UP000054481">
    <property type="component" value="Unassembled WGS sequence"/>
</dbReference>
<dbReference type="PROSITE" id="PS00531">
    <property type="entry name" value="RNASE_T2_2"/>
    <property type="match status" value="1"/>
</dbReference>
<evidence type="ECO:0000313" key="6">
    <source>
        <dbReference type="Proteomes" id="UP000054481"/>
    </source>
</evidence>
<dbReference type="GO" id="GO:0006401">
    <property type="term" value="P:RNA catabolic process"/>
    <property type="evidence" value="ECO:0007669"/>
    <property type="project" value="TreeGrafter"/>
</dbReference>
<proteinExistence type="inferred from homology"/>
<dbReference type="PANTHER" id="PTHR11240:SF22">
    <property type="entry name" value="RIBONUCLEASE T2"/>
    <property type="match status" value="1"/>
</dbReference>
<dbReference type="InterPro" id="IPR033130">
    <property type="entry name" value="RNase_T2_His_AS_2"/>
</dbReference>
<evidence type="ECO:0000313" key="5">
    <source>
        <dbReference type="EMBL" id="KJZ72686.1"/>
    </source>
</evidence>
<dbReference type="InterPro" id="IPR036430">
    <property type="entry name" value="RNase_T2-like_sf"/>
</dbReference>
<accession>A0A0F7ZHI2</accession>
<dbReference type="Pfam" id="PF00445">
    <property type="entry name" value="Ribonuclease_T2"/>
    <property type="match status" value="1"/>
</dbReference>
<sequence length="215" mass="24136">MHPLAPIAPLVAHAAKSCPSDMPLSCHNSTAVADTCCFIPAGQILQTQFWDTHPPTGPSDSWTIHGLWPDNCDGTYPQQCDRSRVYRNLTDVLEAAGASATLQYMERYWKDFRGDDDNLWEHEWAKHGTCVSTLDPRCYGDDYRPADEARRHGAPVTLRCRGGAINEVWYHFNVRGSLQAGQFVAAEPDGPKSSCGSRVHYMPKRRGSWDRMELK</sequence>
<name>A0A0F7ZHI2_9HYPO</name>